<gene>
    <name evidence="3" type="ORF">E3D00_08735</name>
</gene>
<dbReference type="InterPro" id="IPR002201">
    <property type="entry name" value="Glyco_trans_9"/>
</dbReference>
<protein>
    <submittedName>
        <fullName evidence="3">Glycosyltransferase family 9 protein</fullName>
    </submittedName>
</protein>
<dbReference type="KEGG" id="ssam:E3D00_08735"/>
<dbReference type="Gene3D" id="3.40.50.2000">
    <property type="entry name" value="Glycogen Phosphorylase B"/>
    <property type="match status" value="2"/>
</dbReference>
<keyword evidence="1" id="KW-0328">Glycosyltransferase</keyword>
<evidence type="ECO:0000313" key="4">
    <source>
        <dbReference type="Proteomes" id="UP000316313"/>
    </source>
</evidence>
<evidence type="ECO:0000256" key="2">
    <source>
        <dbReference type="ARBA" id="ARBA00022679"/>
    </source>
</evidence>
<evidence type="ECO:0000256" key="1">
    <source>
        <dbReference type="ARBA" id="ARBA00022676"/>
    </source>
</evidence>
<dbReference type="Pfam" id="PF01075">
    <property type="entry name" value="Glyco_transf_9"/>
    <property type="match status" value="1"/>
</dbReference>
<name>A0A4Y6UNK0_9PROT</name>
<dbReference type="GO" id="GO:0005829">
    <property type="term" value="C:cytosol"/>
    <property type="evidence" value="ECO:0007669"/>
    <property type="project" value="TreeGrafter"/>
</dbReference>
<dbReference type="GO" id="GO:0008713">
    <property type="term" value="F:ADP-heptose-lipopolysaccharide heptosyltransferase activity"/>
    <property type="evidence" value="ECO:0007669"/>
    <property type="project" value="TreeGrafter"/>
</dbReference>
<dbReference type="SUPFAM" id="SSF53756">
    <property type="entry name" value="UDP-Glycosyltransferase/glycogen phosphorylase"/>
    <property type="match status" value="1"/>
</dbReference>
<keyword evidence="2 3" id="KW-0808">Transferase</keyword>
<dbReference type="OrthoDB" id="9797795at2"/>
<dbReference type="PANTHER" id="PTHR30160:SF1">
    <property type="entry name" value="LIPOPOLYSACCHARIDE 1,2-N-ACETYLGLUCOSAMINETRANSFERASE-RELATED"/>
    <property type="match status" value="1"/>
</dbReference>
<dbReference type="GO" id="GO:0009244">
    <property type="term" value="P:lipopolysaccharide core region biosynthetic process"/>
    <property type="evidence" value="ECO:0007669"/>
    <property type="project" value="TreeGrafter"/>
</dbReference>
<keyword evidence="4" id="KW-1185">Reference proteome</keyword>
<dbReference type="RefSeq" id="WP_141461773.1">
    <property type="nucleotide sequence ID" value="NZ_CP038141.1"/>
</dbReference>
<dbReference type="AlphaFoldDB" id="A0A4Y6UNK0"/>
<proteinExistence type="predicted"/>
<organism evidence="3 4">
    <name type="scientific">Swingsia samuiensis</name>
    <dbReference type="NCBI Taxonomy" id="1293412"/>
    <lineage>
        <taxon>Bacteria</taxon>
        <taxon>Pseudomonadati</taxon>
        <taxon>Pseudomonadota</taxon>
        <taxon>Alphaproteobacteria</taxon>
        <taxon>Acetobacterales</taxon>
        <taxon>Acetobacteraceae</taxon>
        <taxon>Swingsia</taxon>
    </lineage>
</organism>
<dbReference type="CDD" id="cd03789">
    <property type="entry name" value="GT9_LPS_heptosyltransferase"/>
    <property type="match status" value="1"/>
</dbReference>
<sequence>MRILFIASNRLGDAVISTGILDALQKRYPKALFTIVCGPVAAGVFEAHPQCERLIVMEKQKYDRHWIDLWMQCISIAWVLTVDLRGSLLSAFLWSRQRIIVRGGRRKGRKIEQLARALKYDTVPMPRVWISQRQKEYAARILPEGKWLALGPTANWDGKIWPANRFVGLAQALQEKGYRTVVIYGPGDRERRIARAVLQDLPPDAIDLGGDHTIGEVAALLQKCQLFVGNDSGLMHLAAAAGVPTLGLFGPSKMSEYAPAGERAYAIAAPGLEGEAPIDGLQIKNVVQVACDILNNQAQSFKT</sequence>
<evidence type="ECO:0000313" key="3">
    <source>
        <dbReference type="EMBL" id="QDH17635.1"/>
    </source>
</evidence>
<dbReference type="Proteomes" id="UP000316313">
    <property type="component" value="Chromosome"/>
</dbReference>
<dbReference type="EMBL" id="CP038141">
    <property type="protein sequence ID" value="QDH17635.1"/>
    <property type="molecule type" value="Genomic_DNA"/>
</dbReference>
<reference evidence="3 4" key="1">
    <citation type="submission" date="2019-03" db="EMBL/GenBank/DDBJ databases">
        <title>The complete genome sequence of Swingsia samuiensis NBRC107927(T).</title>
        <authorList>
            <person name="Chua K.-O."/>
            <person name="Chan K.-G."/>
            <person name="See-Too W.-S."/>
        </authorList>
    </citation>
    <scope>NUCLEOTIDE SEQUENCE [LARGE SCALE GENOMIC DNA]</scope>
    <source>
        <strain evidence="3 4">AH83</strain>
    </source>
</reference>
<dbReference type="InterPro" id="IPR051199">
    <property type="entry name" value="LPS_LOS_Heptosyltrfase"/>
</dbReference>
<accession>A0A4Y6UNK0</accession>
<dbReference type="PANTHER" id="PTHR30160">
    <property type="entry name" value="TETRAACYLDISACCHARIDE 4'-KINASE-RELATED"/>
    <property type="match status" value="1"/>
</dbReference>